<reference evidence="3" key="1">
    <citation type="journal article" date="2019" name="bioRxiv">
        <title>Genomics, evolutionary history and diagnostics of the Alternaria alternata species group including apple and Asian pear pathotypes.</title>
        <authorList>
            <person name="Armitage A.D."/>
            <person name="Cockerton H.M."/>
            <person name="Sreenivasaprasad S."/>
            <person name="Woodhall J.W."/>
            <person name="Lane C.R."/>
            <person name="Harrison R.J."/>
            <person name="Clarkson J.P."/>
        </authorList>
    </citation>
    <scope>NUCLEOTIDE SEQUENCE [LARGE SCALE GENOMIC DNA]</scope>
    <source>
        <strain evidence="3">FERA 1082</strain>
    </source>
</reference>
<evidence type="ECO:0000313" key="2">
    <source>
        <dbReference type="EMBL" id="RYN57484.1"/>
    </source>
</evidence>
<comment type="caution">
    <text evidence="2">The sequence shown here is derived from an EMBL/GenBank/DDBJ whole genome shotgun (WGS) entry which is preliminary data.</text>
</comment>
<dbReference type="PROSITE" id="PS50181">
    <property type="entry name" value="FBOX"/>
    <property type="match status" value="1"/>
</dbReference>
<gene>
    <name evidence="2" type="ORF">AA0114_g2472</name>
</gene>
<evidence type="ECO:0000259" key="1">
    <source>
        <dbReference type="PROSITE" id="PS50181"/>
    </source>
</evidence>
<dbReference type="SUPFAM" id="SSF81383">
    <property type="entry name" value="F-box domain"/>
    <property type="match status" value="2"/>
</dbReference>
<proteinExistence type="predicted"/>
<dbReference type="InterPro" id="IPR044809">
    <property type="entry name" value="AUF1-like"/>
</dbReference>
<organism evidence="2 3">
    <name type="scientific">Alternaria tenuissima</name>
    <dbReference type="NCBI Taxonomy" id="119927"/>
    <lineage>
        <taxon>Eukaryota</taxon>
        <taxon>Fungi</taxon>
        <taxon>Dikarya</taxon>
        <taxon>Ascomycota</taxon>
        <taxon>Pezizomycotina</taxon>
        <taxon>Dothideomycetes</taxon>
        <taxon>Pleosporomycetidae</taxon>
        <taxon>Pleosporales</taxon>
        <taxon>Pleosporineae</taxon>
        <taxon>Pleosporaceae</taxon>
        <taxon>Alternaria</taxon>
        <taxon>Alternaria sect. Alternaria</taxon>
        <taxon>Alternaria alternata complex</taxon>
    </lineage>
</organism>
<dbReference type="PANTHER" id="PTHR31215">
    <property type="entry name" value="OS05G0510400 PROTEIN-RELATED"/>
    <property type="match status" value="1"/>
</dbReference>
<dbReference type="InterPro" id="IPR036047">
    <property type="entry name" value="F-box-like_dom_sf"/>
</dbReference>
<dbReference type="Pfam" id="PF12937">
    <property type="entry name" value="F-box-like"/>
    <property type="match status" value="2"/>
</dbReference>
<evidence type="ECO:0000313" key="3">
    <source>
        <dbReference type="Proteomes" id="UP000292402"/>
    </source>
</evidence>
<dbReference type="EMBL" id="PDXA01000006">
    <property type="protein sequence ID" value="RYN57484.1"/>
    <property type="molecule type" value="Genomic_DNA"/>
</dbReference>
<protein>
    <recommendedName>
        <fullName evidence="1">F-box domain-containing protein</fullName>
    </recommendedName>
</protein>
<name>A0A4Q4MS83_9PLEO</name>
<dbReference type="SMART" id="SM00256">
    <property type="entry name" value="FBOX"/>
    <property type="match status" value="2"/>
</dbReference>
<sequence length="961" mass="110347">MTTGRVSVSALDSLPDELILLILDQLDPRDYLTLRDLNATSSRFRRLTIDRLYRRFPGCSPEQFLRTIALSHPDERHEFMNYVKEVVWYQNYWDRPSRRRCLPLGDRHTVANILRSSGAILDTTDLSTDLPGRFIGFSSEYEVHWWYLEFFLFSTPKVEKITIHDAWQWDDHSYWFKSLSANPIHFENLRSITVFGPLRLRNIVPLLTLPSIHALDLTQVVDMRQEPDREFSWTRDGEDYVDRRLASGSSLEHLVIRESDLHVPSAVGILGKLNKVKSFTYEHVCHELASHPGMQPSIFPWVGNLCWGPDSSLESLHLRIESSVVTHEEMTSLCHHVTGPVLARLRTLNIGPCSVSTFKGFDLAQSEDLPTIASRIVAAFPDTLEALQIQWAYERDGEPRLKFFIDILRHLAEAIAGSNSKLKHVSIVDWPALAGWFPFQDQVISLKRVYERRGLQFDIVYEEIEDGEPLTVMEDVEPASRQRRSIPSPTVHSDGIVVQMATNLPSKPGFDTLPNELVISIIERMPNDNAKDICNLSLTSRRMYTLSVDHLYKSLLVRRPWPLLRTLRSSPELANRIRDITWRHNFNDHDDTEENQAVLSSCIKLLESSHQDGLMRDSSGLRCDHEFIEILLMFTPNLRTLVIADRAFWPDGEYWFRRIANNPDRFVHLRTINIHGPLSVEAIAYLFLLPSLRNLIASDLVLPERTDNRRVWDNEIPLRTVLDPGSSQVEKIVLKRSVVEVPTLKYFTEACRDLKSFAYEQDINNDQRGMYSRSLLSKFGELSAAFILNRTTLEHLSIRGDHQMLRQEHVLQVARLASNMSNLRSLDMGLITHDDDPIQCTSDFVAKMVRLLPPTLEDMSFEIDWQEHWGSRGWEGPTEMLRHLATIASPKLSLKKVAVVDWPPFLGHFPPDFAQLHQCFAEQSIDFVSIPASIEGPDPLQLLDFVEPGYVFVQVAVAEYA</sequence>
<dbReference type="AlphaFoldDB" id="A0A4Q4MS83"/>
<dbReference type="InterPro" id="IPR001810">
    <property type="entry name" value="F-box_dom"/>
</dbReference>
<dbReference type="Proteomes" id="UP000292402">
    <property type="component" value="Unassembled WGS sequence"/>
</dbReference>
<feature type="domain" description="F-box" evidence="1">
    <location>
        <begin position="8"/>
        <end position="56"/>
    </location>
</feature>
<accession>A0A4Q4MS83</accession>